<dbReference type="Gene3D" id="1.10.8.70">
    <property type="entry name" value="Glutamate-tRNA synthetase, class I, anticodon-binding domain 1"/>
    <property type="match status" value="1"/>
</dbReference>
<dbReference type="SUPFAM" id="SSF48163">
    <property type="entry name" value="An anticodon-binding domain of class I aminoacyl-tRNA synthetases"/>
    <property type="match status" value="1"/>
</dbReference>
<feature type="domain" description="Aminoacyl-tRNA synthetase class I anticodon-binding" evidence="12">
    <location>
        <begin position="346"/>
        <end position="489"/>
    </location>
</feature>
<keyword evidence="2 10" id="KW-0963">Cytoplasm</keyword>
<dbReference type="Proteomes" id="UP000037784">
    <property type="component" value="Unassembled WGS sequence"/>
</dbReference>
<dbReference type="InterPro" id="IPR045462">
    <property type="entry name" value="aa-tRNA-synth_I_cd-bd"/>
</dbReference>
<evidence type="ECO:0000256" key="7">
    <source>
        <dbReference type="ARBA" id="ARBA00022840"/>
    </source>
</evidence>
<dbReference type="InterPro" id="IPR001412">
    <property type="entry name" value="aa-tRNA-synth_I_CS"/>
</dbReference>
<comment type="caution">
    <text evidence="13">The sequence shown here is derived from an EMBL/GenBank/DDBJ whole genome shotgun (WGS) entry which is preliminary data.</text>
</comment>
<keyword evidence="6" id="KW-0862">Zinc</keyword>
<reference evidence="15" key="3">
    <citation type="submission" date="2015-08" db="EMBL/GenBank/DDBJ databases">
        <title>Draft Genome Sequence of a Heterotrophic Facultative Anaerobic Bacterium Ardenticatena maritima Strain 110S.</title>
        <authorList>
            <person name="Kawaichi S."/>
            <person name="Yoshida T."/>
            <person name="Sako Y."/>
            <person name="Nakamura R."/>
        </authorList>
    </citation>
    <scope>NUCLEOTIDE SEQUENCE [LARGE SCALE GENOMIC DNA]</scope>
    <source>
        <strain evidence="15">110S</strain>
    </source>
</reference>
<comment type="function">
    <text evidence="10">Catalyzes the attachment of glutamate to tRNA(Glu) in a two-step reaction: glutamate is first activated by ATP to form Glu-AMP and then transferred to the acceptor end of tRNA(Glu).</text>
</comment>
<dbReference type="EC" id="6.1.1.17" evidence="10"/>
<evidence type="ECO:0000256" key="5">
    <source>
        <dbReference type="ARBA" id="ARBA00022741"/>
    </source>
</evidence>
<dbReference type="GO" id="GO:0004818">
    <property type="term" value="F:glutamate-tRNA ligase activity"/>
    <property type="evidence" value="ECO:0007669"/>
    <property type="project" value="UniProtKB-UniRule"/>
</dbReference>
<comment type="catalytic activity">
    <reaction evidence="10">
        <text>tRNA(Glu) + L-glutamate + ATP = L-glutamyl-tRNA(Glu) + AMP + diphosphate</text>
        <dbReference type="Rhea" id="RHEA:23540"/>
        <dbReference type="Rhea" id="RHEA-COMP:9663"/>
        <dbReference type="Rhea" id="RHEA-COMP:9680"/>
        <dbReference type="ChEBI" id="CHEBI:29985"/>
        <dbReference type="ChEBI" id="CHEBI:30616"/>
        <dbReference type="ChEBI" id="CHEBI:33019"/>
        <dbReference type="ChEBI" id="CHEBI:78442"/>
        <dbReference type="ChEBI" id="CHEBI:78520"/>
        <dbReference type="ChEBI" id="CHEBI:456215"/>
        <dbReference type="EC" id="6.1.1.17"/>
    </reaction>
</comment>
<dbReference type="AlphaFoldDB" id="A0A0M9UE05"/>
<evidence type="ECO:0000256" key="1">
    <source>
        <dbReference type="ARBA" id="ARBA00007894"/>
    </source>
</evidence>
<dbReference type="InterPro" id="IPR020058">
    <property type="entry name" value="Glu/Gln-tRNA-synth_Ib_cat-dom"/>
</dbReference>
<evidence type="ECO:0000313" key="14">
    <source>
        <dbReference type="EMBL" id="KPL89443.1"/>
    </source>
</evidence>
<sequence>MTTKPARVRFAPSPTGYLHVGGARTALFDWLLARKTGGQFILRIEDTDRKRYVPDSLEDIKENLRWLGLQWDEGPDVGGPYGPYFQSERLEHYRRAAEDLIAKGWAYRCYCTPERLAEVREAQQKAGKAPGYDRHCRFLSDEERAQLEAEGTPYVVRLKVPLEGETVVNDLIRGEIRFENKTLEDVVLLKSDGYPTYHLAVVVDDHLMNITHVLRGDEWIPSAPIHVMLYEAFGWEQPQWVHLPLILDPSGKGKLSKRKKKNPDGTESENMTLVREFREAGYLPEAMFNFIALLGWAYSGDEEIFTPEQAIAKFDLKDIKKSPAVFSYEKLEWMNGVYIRKLSPEELAERIVPFMQKAGLNVTAEQLVPLVPDIQERIKTLAEAPDMLDFFFRDIETPAPEALIPKKLDAEGTRRALEAARAVLAEVEWTHDAIEAALRQLAKDLGLKAGQLFQPIRIAITGKRVAPPLFTTIEHLGRERVLERLDRAIAVL</sequence>
<dbReference type="GO" id="GO:0005829">
    <property type="term" value="C:cytosol"/>
    <property type="evidence" value="ECO:0007669"/>
    <property type="project" value="TreeGrafter"/>
</dbReference>
<dbReference type="STRING" id="872965.SE16_03080"/>
<dbReference type="PROSITE" id="PS00178">
    <property type="entry name" value="AA_TRNA_LIGASE_I"/>
    <property type="match status" value="1"/>
</dbReference>
<feature type="domain" description="Glutamyl/glutaminyl-tRNA synthetase class Ib catalytic" evidence="11">
    <location>
        <begin position="7"/>
        <end position="333"/>
    </location>
</feature>
<dbReference type="GO" id="GO:0005524">
    <property type="term" value="F:ATP binding"/>
    <property type="evidence" value="ECO:0007669"/>
    <property type="project" value="UniProtKB-UniRule"/>
</dbReference>
<keyword evidence="9 10" id="KW-0030">Aminoacyl-tRNA synthetase</keyword>
<dbReference type="GO" id="GO:0000049">
    <property type="term" value="F:tRNA binding"/>
    <property type="evidence" value="ECO:0007669"/>
    <property type="project" value="InterPro"/>
</dbReference>
<dbReference type="InterPro" id="IPR020752">
    <property type="entry name" value="Glu-tRNA-synth_I_codon-bd_sub1"/>
</dbReference>
<dbReference type="CDD" id="cd00808">
    <property type="entry name" value="GluRS_core"/>
    <property type="match status" value="1"/>
</dbReference>
<comment type="subunit">
    <text evidence="10">Monomer.</text>
</comment>
<evidence type="ECO:0000256" key="10">
    <source>
        <dbReference type="HAMAP-Rule" id="MF_00022"/>
    </source>
</evidence>
<feature type="binding site" evidence="10">
    <location>
        <position position="257"/>
    </location>
    <ligand>
        <name>ATP</name>
        <dbReference type="ChEBI" id="CHEBI:30616"/>
    </ligand>
</feature>
<dbReference type="InParanoid" id="A0A0M9UE05"/>
<gene>
    <name evidence="10" type="primary">gltX</name>
    <name evidence="13" type="ORF">ARMA_3010</name>
    <name evidence="14" type="ORF">SE16_03080</name>
</gene>
<feature type="short sequence motif" description="'KMSKS' region" evidence="10">
    <location>
        <begin position="254"/>
        <end position="258"/>
    </location>
</feature>
<dbReference type="InterPro" id="IPR008925">
    <property type="entry name" value="aa_tRNA-synth_I_cd-bd_sf"/>
</dbReference>
<dbReference type="InterPro" id="IPR014729">
    <property type="entry name" value="Rossmann-like_a/b/a_fold"/>
</dbReference>
<reference evidence="13 15" key="1">
    <citation type="journal article" date="2015" name="Genome Announc.">
        <title>Draft Genome Sequence of a Heterotrophic Facultative Anaerobic Thermophilic Bacterium, Ardenticatena maritima Strain 110ST.</title>
        <authorList>
            <person name="Kawaichi S."/>
            <person name="Yoshida T."/>
            <person name="Sako Y."/>
            <person name="Nakamura R."/>
        </authorList>
    </citation>
    <scope>NUCLEOTIDE SEQUENCE [LARGE SCALE GENOMIC DNA]</scope>
    <source>
        <strain evidence="13 15">110S</strain>
    </source>
</reference>
<dbReference type="GO" id="GO:0008270">
    <property type="term" value="F:zinc ion binding"/>
    <property type="evidence" value="ECO:0007669"/>
    <property type="project" value="InterPro"/>
</dbReference>
<dbReference type="GO" id="GO:0006424">
    <property type="term" value="P:glutamyl-tRNA aminoacylation"/>
    <property type="evidence" value="ECO:0007669"/>
    <property type="project" value="UniProtKB-UniRule"/>
</dbReference>
<evidence type="ECO:0000259" key="11">
    <source>
        <dbReference type="Pfam" id="PF00749"/>
    </source>
</evidence>
<evidence type="ECO:0000256" key="9">
    <source>
        <dbReference type="ARBA" id="ARBA00023146"/>
    </source>
</evidence>
<reference evidence="14 16" key="2">
    <citation type="submission" date="2015-07" db="EMBL/GenBank/DDBJ databases">
        <title>Whole genome sequence of Ardenticatena maritima DSM 23922.</title>
        <authorList>
            <person name="Hemp J."/>
            <person name="Ward L.M."/>
            <person name="Pace L.A."/>
            <person name="Fischer W.W."/>
        </authorList>
    </citation>
    <scope>NUCLEOTIDE SEQUENCE [LARGE SCALE GENOMIC DNA]</scope>
    <source>
        <strain evidence="14 16">110S</strain>
    </source>
</reference>
<dbReference type="HAMAP" id="MF_00022">
    <property type="entry name" value="Glu_tRNA_synth_type1"/>
    <property type="match status" value="1"/>
</dbReference>
<comment type="caution">
    <text evidence="10">Lacks conserved residue(s) required for the propagation of feature annotation.</text>
</comment>
<dbReference type="OrthoDB" id="9807503at2"/>
<protein>
    <recommendedName>
        <fullName evidence="10">Glutamate--tRNA ligase</fullName>
        <ecNumber evidence="10">6.1.1.17</ecNumber>
    </recommendedName>
    <alternativeName>
        <fullName evidence="10">Glutamyl-tRNA synthetase</fullName>
        <shortName evidence="10">GluRS</shortName>
    </alternativeName>
</protein>
<dbReference type="Pfam" id="PF00749">
    <property type="entry name" value="tRNA-synt_1c"/>
    <property type="match status" value="1"/>
</dbReference>
<evidence type="ECO:0000259" key="12">
    <source>
        <dbReference type="Pfam" id="PF19269"/>
    </source>
</evidence>
<dbReference type="Proteomes" id="UP000050502">
    <property type="component" value="Unassembled WGS sequence"/>
</dbReference>
<evidence type="ECO:0000313" key="13">
    <source>
        <dbReference type="EMBL" id="GAP64587.1"/>
    </source>
</evidence>
<evidence type="ECO:0000313" key="15">
    <source>
        <dbReference type="Proteomes" id="UP000037784"/>
    </source>
</evidence>
<dbReference type="InterPro" id="IPR000924">
    <property type="entry name" value="Glu/Gln-tRNA-synth"/>
</dbReference>
<dbReference type="NCBIfam" id="TIGR00464">
    <property type="entry name" value="gltX_bact"/>
    <property type="match status" value="1"/>
</dbReference>
<evidence type="ECO:0000256" key="6">
    <source>
        <dbReference type="ARBA" id="ARBA00022833"/>
    </source>
</evidence>
<dbReference type="InterPro" id="IPR004527">
    <property type="entry name" value="Glu-tRNA-ligase_bac/mito"/>
</dbReference>
<comment type="similarity">
    <text evidence="1 10">Belongs to the class-I aminoacyl-tRNA synthetase family. Glutamate--tRNA ligase type 1 subfamily.</text>
</comment>
<comment type="subcellular location">
    <subcellularLocation>
        <location evidence="10">Cytoplasm</location>
    </subcellularLocation>
</comment>
<proteinExistence type="inferred from homology"/>
<dbReference type="InterPro" id="IPR049940">
    <property type="entry name" value="GluQ/Sye"/>
</dbReference>
<dbReference type="Gene3D" id="3.40.50.620">
    <property type="entry name" value="HUPs"/>
    <property type="match status" value="1"/>
</dbReference>
<evidence type="ECO:0000256" key="3">
    <source>
        <dbReference type="ARBA" id="ARBA00022598"/>
    </source>
</evidence>
<keyword evidence="4" id="KW-0479">Metal-binding</keyword>
<keyword evidence="3 10" id="KW-0436">Ligase</keyword>
<dbReference type="FunFam" id="3.40.50.620:FF:000045">
    <property type="entry name" value="Glutamate--tRNA ligase, mitochondrial"/>
    <property type="match status" value="1"/>
</dbReference>
<name>A0A0M9UE05_9CHLR</name>
<dbReference type="InterPro" id="IPR033910">
    <property type="entry name" value="GluRS_core"/>
</dbReference>
<dbReference type="FunCoup" id="A0A0M9UE05">
    <property type="interactions" value="496"/>
</dbReference>
<accession>A0A0M9UE05</accession>
<keyword evidence="7 10" id="KW-0067">ATP-binding</keyword>
<keyword evidence="5 10" id="KW-0547">Nucleotide-binding</keyword>
<dbReference type="PANTHER" id="PTHR43311:SF2">
    <property type="entry name" value="GLUTAMATE--TRNA LIGASE, MITOCHONDRIAL-RELATED"/>
    <property type="match status" value="1"/>
</dbReference>
<feature type="short sequence motif" description="'HIGH' region" evidence="10">
    <location>
        <begin position="12"/>
        <end position="22"/>
    </location>
</feature>
<organism evidence="13 15">
    <name type="scientific">Ardenticatena maritima</name>
    <dbReference type="NCBI Taxonomy" id="872965"/>
    <lineage>
        <taxon>Bacteria</taxon>
        <taxon>Bacillati</taxon>
        <taxon>Chloroflexota</taxon>
        <taxon>Ardenticatenia</taxon>
        <taxon>Ardenticatenales</taxon>
        <taxon>Ardenticatenaceae</taxon>
        <taxon>Ardenticatena</taxon>
    </lineage>
</organism>
<dbReference type="Pfam" id="PF19269">
    <property type="entry name" value="Anticodon_2"/>
    <property type="match status" value="1"/>
</dbReference>
<dbReference type="SUPFAM" id="SSF52374">
    <property type="entry name" value="Nucleotidylyl transferase"/>
    <property type="match status" value="1"/>
</dbReference>
<dbReference type="PRINTS" id="PR00987">
    <property type="entry name" value="TRNASYNTHGLU"/>
</dbReference>
<dbReference type="Gene3D" id="1.10.10.350">
    <property type="match status" value="1"/>
</dbReference>
<keyword evidence="15" id="KW-1185">Reference proteome</keyword>
<keyword evidence="8 10" id="KW-0648">Protein biosynthesis</keyword>
<dbReference type="EMBL" id="BBZA01000289">
    <property type="protein sequence ID" value="GAP64587.1"/>
    <property type="molecule type" value="Genomic_DNA"/>
</dbReference>
<dbReference type="RefSeq" id="WP_054494289.1">
    <property type="nucleotide sequence ID" value="NZ_BBZA01000289.1"/>
</dbReference>
<dbReference type="EMBL" id="LGKN01000003">
    <property type="protein sequence ID" value="KPL89443.1"/>
    <property type="molecule type" value="Genomic_DNA"/>
</dbReference>
<evidence type="ECO:0000256" key="2">
    <source>
        <dbReference type="ARBA" id="ARBA00022490"/>
    </source>
</evidence>
<dbReference type="InterPro" id="IPR020751">
    <property type="entry name" value="aa-tRNA-synth_I_codon-bd_sub2"/>
</dbReference>
<evidence type="ECO:0000313" key="16">
    <source>
        <dbReference type="Proteomes" id="UP000050502"/>
    </source>
</evidence>
<dbReference type="PANTHER" id="PTHR43311">
    <property type="entry name" value="GLUTAMATE--TRNA LIGASE"/>
    <property type="match status" value="1"/>
</dbReference>
<evidence type="ECO:0000256" key="8">
    <source>
        <dbReference type="ARBA" id="ARBA00022917"/>
    </source>
</evidence>
<evidence type="ECO:0000256" key="4">
    <source>
        <dbReference type="ARBA" id="ARBA00022723"/>
    </source>
</evidence>
<dbReference type="PATRIC" id="fig|872965.6.peg.572"/>